<evidence type="ECO:0000313" key="7">
    <source>
        <dbReference type="EMBL" id="VAW95078.1"/>
    </source>
</evidence>
<dbReference type="Gene3D" id="1.10.940.10">
    <property type="entry name" value="NusB-like"/>
    <property type="match status" value="1"/>
</dbReference>
<dbReference type="Pfam" id="PF01029">
    <property type="entry name" value="NusB"/>
    <property type="match status" value="1"/>
</dbReference>
<accession>A0A3B0ZNP2</accession>
<evidence type="ECO:0000259" key="6">
    <source>
        <dbReference type="Pfam" id="PF01029"/>
    </source>
</evidence>
<evidence type="ECO:0000256" key="5">
    <source>
        <dbReference type="ARBA" id="ARBA00023163"/>
    </source>
</evidence>
<comment type="similarity">
    <text evidence="1">Belongs to the NusB family.</text>
</comment>
<evidence type="ECO:0000256" key="3">
    <source>
        <dbReference type="ARBA" id="ARBA00022884"/>
    </source>
</evidence>
<dbReference type="GO" id="GO:0031564">
    <property type="term" value="P:transcription antitermination"/>
    <property type="evidence" value="ECO:0007669"/>
    <property type="project" value="UniProtKB-KW"/>
</dbReference>
<evidence type="ECO:0000256" key="2">
    <source>
        <dbReference type="ARBA" id="ARBA00022814"/>
    </source>
</evidence>
<sequence>MGLEMSKARSRARRMAMQGLYEWQVAQNSPKDVYNTYLAEHDLSKIDEEYFKVLILGVPEKHKELDAAINAHLSRSLEEIDPIELSILRIACYEFISRLDVPYKVVINESIELAKTFGAEAGHKFVNGILDKLAVDLRSSEIKKIR</sequence>
<feature type="domain" description="NusB/RsmB/TIM44" evidence="6">
    <location>
        <begin position="11"/>
        <end position="134"/>
    </location>
</feature>
<dbReference type="GO" id="GO:0003723">
    <property type="term" value="F:RNA binding"/>
    <property type="evidence" value="ECO:0007669"/>
    <property type="project" value="UniProtKB-KW"/>
</dbReference>
<dbReference type="PANTHER" id="PTHR11078">
    <property type="entry name" value="N UTILIZATION SUBSTANCE PROTEIN B-RELATED"/>
    <property type="match status" value="1"/>
</dbReference>
<keyword evidence="3" id="KW-0694">RNA-binding</keyword>
<protein>
    <submittedName>
        <fullName evidence="7">Transcription termination protein NusB</fullName>
    </submittedName>
</protein>
<evidence type="ECO:0000256" key="1">
    <source>
        <dbReference type="ARBA" id="ARBA00005952"/>
    </source>
</evidence>
<organism evidence="7">
    <name type="scientific">hydrothermal vent metagenome</name>
    <dbReference type="NCBI Taxonomy" id="652676"/>
    <lineage>
        <taxon>unclassified sequences</taxon>
        <taxon>metagenomes</taxon>
        <taxon>ecological metagenomes</taxon>
    </lineage>
</organism>
<keyword evidence="2" id="KW-0889">Transcription antitermination</keyword>
<dbReference type="InterPro" id="IPR006027">
    <property type="entry name" value="NusB_RsmB_TIM44"/>
</dbReference>
<proteinExistence type="inferred from homology"/>
<evidence type="ECO:0000256" key="4">
    <source>
        <dbReference type="ARBA" id="ARBA00023015"/>
    </source>
</evidence>
<keyword evidence="4" id="KW-0805">Transcription regulation</keyword>
<dbReference type="InterPro" id="IPR011605">
    <property type="entry name" value="NusB_fam"/>
</dbReference>
<dbReference type="EMBL" id="UOFR01000031">
    <property type="protein sequence ID" value="VAW95078.1"/>
    <property type="molecule type" value="Genomic_DNA"/>
</dbReference>
<dbReference type="PANTHER" id="PTHR11078:SF3">
    <property type="entry name" value="ANTITERMINATION NUSB DOMAIN-CONTAINING PROTEIN"/>
    <property type="match status" value="1"/>
</dbReference>
<dbReference type="AlphaFoldDB" id="A0A3B0ZNP2"/>
<name>A0A3B0ZNP2_9ZZZZ</name>
<keyword evidence="5" id="KW-0804">Transcription</keyword>
<dbReference type="GO" id="GO:0005829">
    <property type="term" value="C:cytosol"/>
    <property type="evidence" value="ECO:0007669"/>
    <property type="project" value="TreeGrafter"/>
</dbReference>
<dbReference type="InterPro" id="IPR035926">
    <property type="entry name" value="NusB-like_sf"/>
</dbReference>
<dbReference type="NCBIfam" id="TIGR01951">
    <property type="entry name" value="nusB"/>
    <property type="match status" value="1"/>
</dbReference>
<reference evidence="7" key="1">
    <citation type="submission" date="2018-06" db="EMBL/GenBank/DDBJ databases">
        <authorList>
            <person name="Zhirakovskaya E."/>
        </authorList>
    </citation>
    <scope>NUCLEOTIDE SEQUENCE</scope>
</reference>
<dbReference type="SUPFAM" id="SSF48013">
    <property type="entry name" value="NusB-like"/>
    <property type="match status" value="1"/>
</dbReference>
<dbReference type="HAMAP" id="MF_00073">
    <property type="entry name" value="NusB"/>
    <property type="match status" value="1"/>
</dbReference>
<dbReference type="GO" id="GO:0006353">
    <property type="term" value="P:DNA-templated transcription termination"/>
    <property type="evidence" value="ECO:0007669"/>
    <property type="project" value="InterPro"/>
</dbReference>
<gene>
    <name evidence="7" type="ORF">MNBD_GAMMA21-1629</name>
</gene>